<gene>
    <name evidence="2" type="primary">araE</name>
    <name evidence="2" type="ORF">SNEC2469_LOCUS3160</name>
</gene>
<accession>A0A812KAV5</accession>
<evidence type="ECO:0000256" key="1">
    <source>
        <dbReference type="SAM" id="Phobius"/>
    </source>
</evidence>
<dbReference type="EMBL" id="CAJNJA010007509">
    <property type="protein sequence ID" value="CAE7225584.1"/>
    <property type="molecule type" value="Genomic_DNA"/>
</dbReference>
<name>A0A812KAV5_9DINO</name>
<evidence type="ECO:0000313" key="3">
    <source>
        <dbReference type="Proteomes" id="UP000601435"/>
    </source>
</evidence>
<dbReference type="Proteomes" id="UP000601435">
    <property type="component" value="Unassembled WGS sequence"/>
</dbReference>
<keyword evidence="1" id="KW-0472">Membrane</keyword>
<organism evidence="2 3">
    <name type="scientific">Symbiodinium necroappetens</name>
    <dbReference type="NCBI Taxonomy" id="1628268"/>
    <lineage>
        <taxon>Eukaryota</taxon>
        <taxon>Sar</taxon>
        <taxon>Alveolata</taxon>
        <taxon>Dinophyceae</taxon>
        <taxon>Suessiales</taxon>
        <taxon>Symbiodiniaceae</taxon>
        <taxon>Symbiodinium</taxon>
    </lineage>
</organism>
<keyword evidence="1" id="KW-0812">Transmembrane</keyword>
<dbReference type="OrthoDB" id="10437875at2759"/>
<keyword evidence="1" id="KW-1133">Transmembrane helix</keyword>
<keyword evidence="3" id="KW-1185">Reference proteome</keyword>
<feature type="transmembrane region" description="Helical" evidence="1">
    <location>
        <begin position="127"/>
        <end position="147"/>
    </location>
</feature>
<comment type="caution">
    <text evidence="2">The sequence shown here is derived from an EMBL/GenBank/DDBJ whole genome shotgun (WGS) entry which is preliminary data.</text>
</comment>
<proteinExistence type="predicted"/>
<sequence>MAATLMCRHAASVLVKIWLPVWLASQSSATSAMLLMYSLEAVGIFVTSRVLAGADEAADAMARGARLSLAAGCLATLGCLGCRGHALLAGVLGAAHLIAQANSCNLLLAFASCSAETADRARTLARLNLLSFLSGSIVPSAVGLTVTVQAGSFHGVGCLLCVASALYALGAAVAPRAAS</sequence>
<protein>
    <submittedName>
        <fullName evidence="2">AraE protein</fullName>
    </submittedName>
</protein>
<evidence type="ECO:0000313" key="2">
    <source>
        <dbReference type="EMBL" id="CAE7225584.1"/>
    </source>
</evidence>
<reference evidence="2" key="1">
    <citation type="submission" date="2021-02" db="EMBL/GenBank/DDBJ databases">
        <authorList>
            <person name="Dougan E. K."/>
            <person name="Rhodes N."/>
            <person name="Thang M."/>
            <person name="Chan C."/>
        </authorList>
    </citation>
    <scope>NUCLEOTIDE SEQUENCE</scope>
</reference>
<feature type="transmembrane region" description="Helical" evidence="1">
    <location>
        <begin position="153"/>
        <end position="174"/>
    </location>
</feature>
<dbReference type="AlphaFoldDB" id="A0A812KAV5"/>